<evidence type="ECO:0000313" key="2">
    <source>
        <dbReference type="EMBL" id="KAG2315016.1"/>
    </source>
</evidence>
<comment type="caution">
    <text evidence="2">The sequence shown here is derived from an EMBL/GenBank/DDBJ whole genome shotgun (WGS) entry which is preliminary data.</text>
</comment>
<evidence type="ECO:0000256" key="1">
    <source>
        <dbReference type="SAM" id="MobiDB-lite"/>
    </source>
</evidence>
<gene>
    <name evidence="2" type="ORF">Bca52824_018138</name>
</gene>
<dbReference type="Proteomes" id="UP000886595">
    <property type="component" value="Unassembled WGS sequence"/>
</dbReference>
<dbReference type="OrthoDB" id="1040289at2759"/>
<name>A0A8X7VP68_BRACI</name>
<reference evidence="2 3" key="1">
    <citation type="submission" date="2020-02" db="EMBL/GenBank/DDBJ databases">
        <authorList>
            <person name="Ma Q."/>
            <person name="Huang Y."/>
            <person name="Song X."/>
            <person name="Pei D."/>
        </authorList>
    </citation>
    <scope>NUCLEOTIDE SEQUENCE [LARGE SCALE GENOMIC DNA]</scope>
    <source>
        <strain evidence="2">Sxm20200214</strain>
        <tissue evidence="2">Leaf</tissue>
    </source>
</reference>
<protein>
    <submittedName>
        <fullName evidence="2">Uncharacterized protein</fullName>
    </submittedName>
</protein>
<keyword evidence="3" id="KW-1185">Reference proteome</keyword>
<accession>A0A8X7VP68</accession>
<dbReference type="EMBL" id="JAAMPC010000004">
    <property type="protein sequence ID" value="KAG2315016.1"/>
    <property type="molecule type" value="Genomic_DNA"/>
</dbReference>
<feature type="region of interest" description="Disordered" evidence="1">
    <location>
        <begin position="299"/>
        <end position="327"/>
    </location>
</feature>
<proteinExistence type="predicted"/>
<dbReference type="AlphaFoldDB" id="A0A8X7VP68"/>
<evidence type="ECO:0000313" key="3">
    <source>
        <dbReference type="Proteomes" id="UP000886595"/>
    </source>
</evidence>
<sequence>MGVWSKSSNGDWTFQESACYHRESVIITRNDHFEGVVEMTRIRHNLGILTPVALTYQLPHWMLLPDGPKTPLITLSCDKDIEIMTSVSDYMTEVVLYVTSGPELVAKYQFVFRSPFTISDTTYLQEGVTEEQHRQAIRDLVGGHPVVCSKHILELMFNEPQLLIIYRVALEIEMVYGIPNDDEENEDPAEFRSLTFDELSSMDEGVTIPPEDPTNYDPNLEAAKCIGVDQSTPLNVQPLNVWRATPHEDAYWDGMMDDETDYEVYLSQTPHSTEGVLGLPVAQNKKVSAPQPATIIITDDNDVSNTGSSDGINDKERPSTRRHGTLF</sequence>
<organism evidence="2 3">
    <name type="scientific">Brassica carinata</name>
    <name type="common">Ethiopian mustard</name>
    <name type="synonym">Abyssinian cabbage</name>
    <dbReference type="NCBI Taxonomy" id="52824"/>
    <lineage>
        <taxon>Eukaryota</taxon>
        <taxon>Viridiplantae</taxon>
        <taxon>Streptophyta</taxon>
        <taxon>Embryophyta</taxon>
        <taxon>Tracheophyta</taxon>
        <taxon>Spermatophyta</taxon>
        <taxon>Magnoliopsida</taxon>
        <taxon>eudicotyledons</taxon>
        <taxon>Gunneridae</taxon>
        <taxon>Pentapetalae</taxon>
        <taxon>rosids</taxon>
        <taxon>malvids</taxon>
        <taxon>Brassicales</taxon>
        <taxon>Brassicaceae</taxon>
        <taxon>Brassiceae</taxon>
        <taxon>Brassica</taxon>
    </lineage>
</organism>